<dbReference type="CDD" id="cd21990">
    <property type="entry name" value="HMG-box_CIC-like"/>
    <property type="match status" value="1"/>
</dbReference>
<feature type="compositionally biased region" description="Basic residues" evidence="7">
    <location>
        <begin position="994"/>
        <end position="1003"/>
    </location>
</feature>
<feature type="region of interest" description="Disordered" evidence="7">
    <location>
        <begin position="581"/>
        <end position="641"/>
    </location>
</feature>
<proteinExistence type="predicted"/>
<keyword evidence="1" id="KW-0597">Phosphoprotein</keyword>
<dbReference type="Pfam" id="PF16090">
    <property type="entry name" value="DUF4819"/>
    <property type="match status" value="1"/>
</dbReference>
<keyword evidence="5 6" id="KW-0539">Nucleus</keyword>
<feature type="region of interest" description="Disordered" evidence="7">
    <location>
        <begin position="990"/>
        <end position="1034"/>
    </location>
</feature>
<dbReference type="InterPro" id="IPR009071">
    <property type="entry name" value="HMG_box_dom"/>
</dbReference>
<evidence type="ECO:0000313" key="9">
    <source>
        <dbReference type="EMBL" id="KOB70364.1"/>
    </source>
</evidence>
<dbReference type="EMBL" id="JTDY01002986">
    <property type="protein sequence ID" value="KOB70364.1"/>
    <property type="molecule type" value="Genomic_DNA"/>
</dbReference>
<evidence type="ECO:0000256" key="5">
    <source>
        <dbReference type="ARBA" id="ARBA00023242"/>
    </source>
</evidence>
<dbReference type="Pfam" id="PF00505">
    <property type="entry name" value="HMG_box"/>
    <property type="match status" value="1"/>
</dbReference>
<evidence type="ECO:0000256" key="1">
    <source>
        <dbReference type="ARBA" id="ARBA00022553"/>
    </source>
</evidence>
<feature type="region of interest" description="Disordered" evidence="7">
    <location>
        <begin position="1255"/>
        <end position="1281"/>
    </location>
</feature>
<accession>A0A0L7L511</accession>
<dbReference type="SUPFAM" id="SSF47095">
    <property type="entry name" value="HMG-box"/>
    <property type="match status" value="1"/>
</dbReference>
<dbReference type="InterPro" id="IPR058607">
    <property type="entry name" value="HMG-box_Cic-like"/>
</dbReference>
<dbReference type="PROSITE" id="PS50118">
    <property type="entry name" value="HMG_BOX_2"/>
    <property type="match status" value="1"/>
</dbReference>
<dbReference type="Gene3D" id="1.10.30.10">
    <property type="entry name" value="High mobility group box domain"/>
    <property type="match status" value="1"/>
</dbReference>
<keyword evidence="4" id="KW-0804">Transcription</keyword>
<dbReference type="STRING" id="104452.A0A0L7L511"/>
<reference evidence="9 10" key="1">
    <citation type="journal article" date="2015" name="Genome Biol. Evol.">
        <title>The genome of winter moth (Operophtera brumata) provides a genomic perspective on sexual dimorphism and phenology.</title>
        <authorList>
            <person name="Derks M.F."/>
            <person name="Smit S."/>
            <person name="Salis L."/>
            <person name="Schijlen E."/>
            <person name="Bossers A."/>
            <person name="Mateman C."/>
            <person name="Pijl A.S."/>
            <person name="de Ridder D."/>
            <person name="Groenen M.A."/>
            <person name="Visser M.E."/>
            <person name="Megens H.J."/>
        </authorList>
    </citation>
    <scope>NUCLEOTIDE SEQUENCE [LARGE SCALE GENOMIC DNA]</scope>
    <source>
        <strain evidence="9">WM2013NL</strain>
        <tissue evidence="9">Head and thorax</tissue>
    </source>
</reference>
<dbReference type="GO" id="GO:0000981">
    <property type="term" value="F:DNA-binding transcription factor activity, RNA polymerase II-specific"/>
    <property type="evidence" value="ECO:0007669"/>
    <property type="project" value="TreeGrafter"/>
</dbReference>
<dbReference type="InterPro" id="IPR036910">
    <property type="entry name" value="HMG_box_dom_sf"/>
</dbReference>
<feature type="compositionally biased region" description="Low complexity" evidence="7">
    <location>
        <begin position="465"/>
        <end position="480"/>
    </location>
</feature>
<dbReference type="SMART" id="SM00398">
    <property type="entry name" value="HMG"/>
    <property type="match status" value="1"/>
</dbReference>
<feature type="DNA-binding region" description="HMG box" evidence="6">
    <location>
        <begin position="870"/>
        <end position="925"/>
    </location>
</feature>
<feature type="compositionally biased region" description="Pro residues" evidence="7">
    <location>
        <begin position="1187"/>
        <end position="1203"/>
    </location>
</feature>
<sequence length="1333" mass="145528">MIRCPANVARNRVIPAATVAMFIPRPRRRARAAPGRSATHAPRDPGMEYIRTGAARCCLDAAGARAKGSSINEINHYFANIGKKLAETLDNTNLNSEPNLLPNGETPPCKSFILLPTDELEIPASVISSVGTVSLSQSSSHPTPNITMANPTNPGTASSGNAPQPPAQQTPAQAPVRNLPKKRKFDPSVLEEMVQTSCANNNTVSIQPPVEYHPQPIYQRTVLQPSPIIQHPSPPQDVKPFSLYPNIDLSEWRDHRVLAKHRGIYIPGVIRQADGCKVIVELDGYENEPVEYCDVFGLNKNDVISDACPQMSHLLTGSACVVRTSDPSRESVQNVFVKGFVVHVINSPIRRITVRVGEMQSCKEPLEVEVKRADIRLLQPPWVDELEDAGSHSSALHSQQLRLHQAPMQMGGDNFYTSSPMPGAGPGVVTVGALSNGSIDELRKRAFDDYGESDDDLRREDIINSKRSSLQSRGSTSSLLERCLTPRSQPPTPRSQAATPHKYKKGDVVSTPTGIRKKFNGKQWRRLCSKDGCTKESQRRGFCSRHLSLRGVTRSSNTPLAQGSAHTPQQRHLSLRGVTRSSNTPLAQGSAHTPQQRSSSKSLSSSGTGVEGDETSRDVAGELSVGQPGRVAGGRGELPPQWAQEQRNRNGSAILQNNHMNNVSQSNVIGVQTGLSLQTSIQTSVAPTSLPSLSLPSISLNLNSINTQNIQTSIQNIQTSIQNTNDFPHNLVLNRNIPLNNGIEELYRQPMHMRNGIHDYRRDDMSPSLNFLQHYEEEDSQNNVLRNIIERPPEITENRVLEDKRILKPAPLQAARLLSVVDADAKDFIKKFYVNSVNSSAVIVHPNNIRQRVYGCVSMAFPGAPSSGDRHRQIVHQMHPNQDNRTVSKILGEWWYSLKPEEKQKYNELASEVKEAHFKAHPEWKWCNKDRRKSSSSRDPTGSMPQPLQINQAIIDDPLPPIHPSLEIDLKCGEKVTDSDSEGIEARDYLTHHDHTRRPKPIKARAGSSDNLLGGITASSPGGSKVFQPTGGDSHRQWTAFTSLNKPLNQVPSSPHPSSMASTQSITNSVQGISLSAPSLSTQAALDSAIASIINSPTTSGVQVISSGVSMSMPHSMSMSQAGMCQTSMSNALVKRMSGPLTLSVDASGNLLLKPSAGAEPPPDTPLHYVQLQRLYLVPRSEGGPAPATPLPAQPPEEPPPSPRHADLPSPTHKKSITLPRFKPEACSPSGMVVPRSPQLYMRKKHNVIGKASEGLEDMSPRTPHSASSAAGAGARGEAGHRRVLEQRRHLASHMDIFPTKMSLQLKIREVRQKLMAQSNLTPHSEANTPSKS</sequence>
<dbReference type="Proteomes" id="UP000037510">
    <property type="component" value="Unassembled WGS sequence"/>
</dbReference>
<dbReference type="Pfam" id="PF25981">
    <property type="entry name" value="HTH_Cic_C"/>
    <property type="match status" value="1"/>
</dbReference>
<comment type="caution">
    <text evidence="9">The sequence shown here is derived from an EMBL/GenBank/DDBJ whole genome shotgun (WGS) entry which is preliminary data.</text>
</comment>
<evidence type="ECO:0000256" key="7">
    <source>
        <dbReference type="SAM" id="MobiDB-lite"/>
    </source>
</evidence>
<evidence type="ECO:0000313" key="10">
    <source>
        <dbReference type="Proteomes" id="UP000037510"/>
    </source>
</evidence>
<feature type="compositionally biased region" description="Polar residues" evidence="7">
    <location>
        <begin position="581"/>
        <end position="597"/>
    </location>
</feature>
<keyword evidence="3 6" id="KW-0238">DNA-binding</keyword>
<evidence type="ECO:0000256" key="3">
    <source>
        <dbReference type="ARBA" id="ARBA00023125"/>
    </source>
</evidence>
<dbReference type="GO" id="GO:0000977">
    <property type="term" value="F:RNA polymerase II transcription regulatory region sequence-specific DNA binding"/>
    <property type="evidence" value="ECO:0007669"/>
    <property type="project" value="TreeGrafter"/>
</dbReference>
<feature type="region of interest" description="Disordered" evidence="7">
    <location>
        <begin position="134"/>
        <end position="180"/>
    </location>
</feature>
<feature type="domain" description="HMG box" evidence="8">
    <location>
        <begin position="870"/>
        <end position="925"/>
    </location>
</feature>
<feature type="compositionally biased region" description="Polar residues" evidence="7">
    <location>
        <begin position="141"/>
        <end position="161"/>
    </location>
</feature>
<feature type="region of interest" description="Disordered" evidence="7">
    <location>
        <begin position="1180"/>
        <end position="1217"/>
    </location>
</feature>
<gene>
    <name evidence="9" type="ORF">OBRU01_15400</name>
</gene>
<dbReference type="GO" id="GO:0005634">
    <property type="term" value="C:nucleus"/>
    <property type="evidence" value="ECO:0007669"/>
    <property type="project" value="UniProtKB-UniRule"/>
</dbReference>
<evidence type="ECO:0000256" key="4">
    <source>
        <dbReference type="ARBA" id="ARBA00023163"/>
    </source>
</evidence>
<dbReference type="InterPro" id="IPR058606">
    <property type="entry name" value="HTH_Cic_C"/>
</dbReference>
<evidence type="ECO:0000256" key="2">
    <source>
        <dbReference type="ARBA" id="ARBA00023015"/>
    </source>
</evidence>
<organism evidence="9 10">
    <name type="scientific">Operophtera brumata</name>
    <name type="common">Winter moth</name>
    <name type="synonym">Phalaena brumata</name>
    <dbReference type="NCBI Taxonomy" id="104452"/>
    <lineage>
        <taxon>Eukaryota</taxon>
        <taxon>Metazoa</taxon>
        <taxon>Ecdysozoa</taxon>
        <taxon>Arthropoda</taxon>
        <taxon>Hexapoda</taxon>
        <taxon>Insecta</taxon>
        <taxon>Pterygota</taxon>
        <taxon>Neoptera</taxon>
        <taxon>Endopterygota</taxon>
        <taxon>Lepidoptera</taxon>
        <taxon>Glossata</taxon>
        <taxon>Ditrysia</taxon>
        <taxon>Geometroidea</taxon>
        <taxon>Geometridae</taxon>
        <taxon>Larentiinae</taxon>
        <taxon>Operophtera</taxon>
    </lineage>
</organism>
<evidence type="ECO:0000259" key="8">
    <source>
        <dbReference type="PROSITE" id="PS50118"/>
    </source>
</evidence>
<feature type="region of interest" description="Disordered" evidence="7">
    <location>
        <begin position="462"/>
        <end position="515"/>
    </location>
</feature>
<name>A0A0L7L511_OPEBR</name>
<dbReference type="PANTHER" id="PTHR13059">
    <property type="entry name" value="HMG-BOX TRANSCRIPTION FACTOR BBX"/>
    <property type="match status" value="1"/>
</dbReference>
<keyword evidence="2" id="KW-0805">Transcription regulation</keyword>
<dbReference type="InterPro" id="IPR052412">
    <property type="entry name" value="CC-Dev_Transcription_Reg"/>
</dbReference>
<protein>
    <submittedName>
        <fullName evidence="9">Putative capicua protein</fullName>
    </submittedName>
</protein>
<keyword evidence="10" id="KW-1185">Reference proteome</keyword>
<dbReference type="InterPro" id="IPR032147">
    <property type="entry name" value="Cic_dom"/>
</dbReference>
<evidence type="ECO:0000256" key="6">
    <source>
        <dbReference type="PROSITE-ProRule" id="PRU00267"/>
    </source>
</evidence>
<dbReference type="PANTHER" id="PTHR13059:SF13">
    <property type="entry name" value="PROTEIN CAPICUA HOMOLOG"/>
    <property type="match status" value="1"/>
</dbReference>